<dbReference type="AlphaFoldDB" id="A0A8T2RSM6"/>
<dbReference type="EMBL" id="CM035429">
    <property type="protein sequence ID" value="KAH7299442.1"/>
    <property type="molecule type" value="Genomic_DNA"/>
</dbReference>
<reference evidence="1" key="1">
    <citation type="submission" date="2021-08" db="EMBL/GenBank/DDBJ databases">
        <title>WGS assembly of Ceratopteris richardii.</title>
        <authorList>
            <person name="Marchant D.B."/>
            <person name="Chen G."/>
            <person name="Jenkins J."/>
            <person name="Shu S."/>
            <person name="Leebens-Mack J."/>
            <person name="Grimwood J."/>
            <person name="Schmutz J."/>
            <person name="Soltis P."/>
            <person name="Soltis D."/>
            <person name="Chen Z.-H."/>
        </authorList>
    </citation>
    <scope>NUCLEOTIDE SEQUENCE</scope>
    <source>
        <strain evidence="1">Whitten #5841</strain>
        <tissue evidence="1">Leaf</tissue>
    </source>
</reference>
<dbReference type="Proteomes" id="UP000825935">
    <property type="component" value="Chromosome 24"/>
</dbReference>
<proteinExistence type="predicted"/>
<sequence length="106" mass="12094">MDMIAKMGLDSLYRQWEAYACIGGGLLHDGKWLAHCTWPAHHKGFWQGQGPSRQLHRVDSFLPTVRKLPRCGHLDTICQGSCLDPWPFFSLHLICTCDFTPFKLPP</sequence>
<organism evidence="1 2">
    <name type="scientific">Ceratopteris richardii</name>
    <name type="common">Triangle waterfern</name>
    <dbReference type="NCBI Taxonomy" id="49495"/>
    <lineage>
        <taxon>Eukaryota</taxon>
        <taxon>Viridiplantae</taxon>
        <taxon>Streptophyta</taxon>
        <taxon>Embryophyta</taxon>
        <taxon>Tracheophyta</taxon>
        <taxon>Polypodiopsida</taxon>
        <taxon>Polypodiidae</taxon>
        <taxon>Polypodiales</taxon>
        <taxon>Pteridineae</taxon>
        <taxon>Pteridaceae</taxon>
        <taxon>Parkerioideae</taxon>
        <taxon>Ceratopteris</taxon>
    </lineage>
</organism>
<protein>
    <submittedName>
        <fullName evidence="1">Uncharacterized protein</fullName>
    </submittedName>
</protein>
<evidence type="ECO:0000313" key="1">
    <source>
        <dbReference type="EMBL" id="KAH7299442.1"/>
    </source>
</evidence>
<keyword evidence="2" id="KW-1185">Reference proteome</keyword>
<accession>A0A8T2RSM6</accession>
<name>A0A8T2RSM6_CERRI</name>
<evidence type="ECO:0000313" key="2">
    <source>
        <dbReference type="Proteomes" id="UP000825935"/>
    </source>
</evidence>
<gene>
    <name evidence="1" type="ORF">KP509_24G011800</name>
</gene>
<comment type="caution">
    <text evidence="1">The sequence shown here is derived from an EMBL/GenBank/DDBJ whole genome shotgun (WGS) entry which is preliminary data.</text>
</comment>